<protein>
    <recommendedName>
        <fullName evidence="3">RNA helicase</fullName>
        <ecNumber evidence="3">3.6.4.13</ecNumber>
    </recommendedName>
</protein>
<dbReference type="InterPro" id="IPR027417">
    <property type="entry name" value="P-loop_NTPase"/>
</dbReference>
<feature type="region of interest" description="Disordered" evidence="14">
    <location>
        <begin position="1"/>
        <end position="20"/>
    </location>
</feature>
<feature type="domain" description="Helicase ATP-binding" evidence="15">
    <location>
        <begin position="52"/>
        <end position="227"/>
    </location>
</feature>
<feature type="domain" description="DEAD-box RNA helicase Q" evidence="17">
    <location>
        <begin position="21"/>
        <end position="49"/>
    </location>
</feature>
<dbReference type="InterPro" id="IPR011545">
    <property type="entry name" value="DEAD/DEAH_box_helicase_dom"/>
</dbReference>
<keyword evidence="8" id="KW-0067">ATP-binding</keyword>
<reference evidence="18" key="1">
    <citation type="journal article" date="2020" name="Stud. Mycol.">
        <title>101 Dothideomycetes genomes: a test case for predicting lifestyles and emergence of pathogens.</title>
        <authorList>
            <person name="Haridas S."/>
            <person name="Albert R."/>
            <person name="Binder M."/>
            <person name="Bloem J."/>
            <person name="Labutti K."/>
            <person name="Salamov A."/>
            <person name="Andreopoulos B."/>
            <person name="Baker S."/>
            <person name="Barry K."/>
            <person name="Bills G."/>
            <person name="Bluhm B."/>
            <person name="Cannon C."/>
            <person name="Castanera R."/>
            <person name="Culley D."/>
            <person name="Daum C."/>
            <person name="Ezra D."/>
            <person name="Gonzalez J."/>
            <person name="Henrissat B."/>
            <person name="Kuo A."/>
            <person name="Liang C."/>
            <person name="Lipzen A."/>
            <person name="Lutzoni F."/>
            <person name="Magnuson J."/>
            <person name="Mondo S."/>
            <person name="Nolan M."/>
            <person name="Ohm R."/>
            <person name="Pangilinan J."/>
            <person name="Park H.-J."/>
            <person name="Ramirez L."/>
            <person name="Alfaro M."/>
            <person name="Sun H."/>
            <person name="Tritt A."/>
            <person name="Yoshinaga Y."/>
            <person name="Zwiers L.-H."/>
            <person name="Turgeon B."/>
            <person name="Goodwin S."/>
            <person name="Spatafora J."/>
            <person name="Crous P."/>
            <person name="Grigoriev I."/>
        </authorList>
    </citation>
    <scope>NUCLEOTIDE SEQUENCE</scope>
    <source>
        <strain evidence="18">CBS 480.64</strain>
    </source>
</reference>
<dbReference type="GO" id="GO:0042254">
    <property type="term" value="P:ribosome biogenesis"/>
    <property type="evidence" value="ECO:0007669"/>
    <property type="project" value="UniProtKB-KW"/>
</dbReference>
<evidence type="ECO:0000256" key="11">
    <source>
        <dbReference type="ARBA" id="ARBA00038041"/>
    </source>
</evidence>
<dbReference type="PROSITE" id="PS51195">
    <property type="entry name" value="Q_MOTIF"/>
    <property type="match status" value="1"/>
</dbReference>
<evidence type="ECO:0000259" key="15">
    <source>
        <dbReference type="PROSITE" id="PS51192"/>
    </source>
</evidence>
<dbReference type="Gene3D" id="3.40.50.300">
    <property type="entry name" value="P-loop containing nucleotide triphosphate hydrolases"/>
    <property type="match status" value="2"/>
</dbReference>
<dbReference type="PANTHER" id="PTHR47959:SF21">
    <property type="entry name" value="DEAD-BOX HELICASE 56"/>
    <property type="match status" value="1"/>
</dbReference>
<dbReference type="SMART" id="SM00490">
    <property type="entry name" value="HELICc"/>
    <property type="match status" value="1"/>
</dbReference>
<dbReference type="InterPro" id="IPR014001">
    <property type="entry name" value="Helicase_ATP-bd"/>
</dbReference>
<name>A0A6A7BUZ6_9PEZI</name>
<proteinExistence type="inferred from homology"/>
<dbReference type="PROSITE" id="PS51192">
    <property type="entry name" value="HELICASE_ATP_BIND_1"/>
    <property type="match status" value="1"/>
</dbReference>
<dbReference type="PROSITE" id="PS51194">
    <property type="entry name" value="HELICASE_CTER"/>
    <property type="match status" value="1"/>
</dbReference>
<dbReference type="PANTHER" id="PTHR47959">
    <property type="entry name" value="ATP-DEPENDENT RNA HELICASE RHLE-RELATED"/>
    <property type="match status" value="1"/>
</dbReference>
<evidence type="ECO:0000259" key="17">
    <source>
        <dbReference type="PROSITE" id="PS51195"/>
    </source>
</evidence>
<evidence type="ECO:0000256" key="10">
    <source>
        <dbReference type="ARBA" id="ARBA00023242"/>
    </source>
</evidence>
<gene>
    <name evidence="18" type="ORF">K470DRAFT_259347</name>
</gene>
<dbReference type="GO" id="GO:0003724">
    <property type="term" value="F:RNA helicase activity"/>
    <property type="evidence" value="ECO:0007669"/>
    <property type="project" value="UniProtKB-EC"/>
</dbReference>
<evidence type="ECO:0000313" key="19">
    <source>
        <dbReference type="Proteomes" id="UP000799421"/>
    </source>
</evidence>
<accession>A0A6A7BUZ6</accession>
<comment type="catalytic activity">
    <reaction evidence="12">
        <text>ATP + H2O = ADP + phosphate + H(+)</text>
        <dbReference type="Rhea" id="RHEA:13065"/>
        <dbReference type="ChEBI" id="CHEBI:15377"/>
        <dbReference type="ChEBI" id="CHEBI:15378"/>
        <dbReference type="ChEBI" id="CHEBI:30616"/>
        <dbReference type="ChEBI" id="CHEBI:43474"/>
        <dbReference type="ChEBI" id="CHEBI:456216"/>
        <dbReference type="EC" id="3.6.4.13"/>
    </reaction>
</comment>
<dbReference type="OrthoDB" id="1191041at2759"/>
<dbReference type="EMBL" id="MU006000">
    <property type="protein sequence ID" value="KAF2858963.1"/>
    <property type="molecule type" value="Genomic_DNA"/>
</dbReference>
<dbReference type="Proteomes" id="UP000799421">
    <property type="component" value="Unassembled WGS sequence"/>
</dbReference>
<keyword evidence="19" id="KW-1185">Reference proteome</keyword>
<evidence type="ECO:0000256" key="5">
    <source>
        <dbReference type="ARBA" id="ARBA00022741"/>
    </source>
</evidence>
<feature type="compositionally biased region" description="Basic residues" evidence="14">
    <location>
        <begin position="549"/>
        <end position="563"/>
    </location>
</feature>
<dbReference type="InterPro" id="IPR001650">
    <property type="entry name" value="Helicase_C-like"/>
</dbReference>
<dbReference type="InterPro" id="IPR014014">
    <property type="entry name" value="RNA_helicase_DEAD_Q_motif"/>
</dbReference>
<evidence type="ECO:0000256" key="13">
    <source>
        <dbReference type="PROSITE-ProRule" id="PRU00552"/>
    </source>
</evidence>
<dbReference type="SMART" id="SM00487">
    <property type="entry name" value="DEXDc"/>
    <property type="match status" value="1"/>
</dbReference>
<evidence type="ECO:0000256" key="4">
    <source>
        <dbReference type="ARBA" id="ARBA00022517"/>
    </source>
</evidence>
<evidence type="ECO:0000256" key="12">
    <source>
        <dbReference type="ARBA" id="ARBA00047984"/>
    </source>
</evidence>
<evidence type="ECO:0000256" key="8">
    <source>
        <dbReference type="ARBA" id="ARBA00022840"/>
    </source>
</evidence>
<evidence type="ECO:0000256" key="7">
    <source>
        <dbReference type="ARBA" id="ARBA00022806"/>
    </source>
</evidence>
<comment type="function">
    <text evidence="1">ATP-binding RNA helicase involved in the biogenesis of 60S ribosomal subunits and is required for the normal formation of 25S and 5.8S rRNAs.</text>
</comment>
<dbReference type="GO" id="GO:0016787">
    <property type="term" value="F:hydrolase activity"/>
    <property type="evidence" value="ECO:0007669"/>
    <property type="project" value="UniProtKB-KW"/>
</dbReference>
<evidence type="ECO:0000259" key="16">
    <source>
        <dbReference type="PROSITE" id="PS51194"/>
    </source>
</evidence>
<dbReference type="CDD" id="cd18787">
    <property type="entry name" value="SF2_C_DEAD"/>
    <property type="match status" value="1"/>
</dbReference>
<keyword evidence="6" id="KW-0378">Hydrolase</keyword>
<feature type="region of interest" description="Disordered" evidence="14">
    <location>
        <begin position="336"/>
        <end position="355"/>
    </location>
</feature>
<comment type="similarity">
    <text evidence="11">Belongs to the DEAD box helicase family. DDX56/DBP9 subfamily.</text>
</comment>
<evidence type="ECO:0000256" key="3">
    <source>
        <dbReference type="ARBA" id="ARBA00012552"/>
    </source>
</evidence>
<organism evidence="18 19">
    <name type="scientific">Piedraia hortae CBS 480.64</name>
    <dbReference type="NCBI Taxonomy" id="1314780"/>
    <lineage>
        <taxon>Eukaryota</taxon>
        <taxon>Fungi</taxon>
        <taxon>Dikarya</taxon>
        <taxon>Ascomycota</taxon>
        <taxon>Pezizomycotina</taxon>
        <taxon>Dothideomycetes</taxon>
        <taxon>Dothideomycetidae</taxon>
        <taxon>Capnodiales</taxon>
        <taxon>Piedraiaceae</taxon>
        <taxon>Piedraia</taxon>
    </lineage>
</organism>
<dbReference type="Pfam" id="PF00271">
    <property type="entry name" value="Helicase_C"/>
    <property type="match status" value="2"/>
</dbReference>
<sequence>MKRKHEEAATEEATAETPVTPTFANLHLDPQLLQAIAREKLVTPTPVQVKTIPIALQGQHALVRAKTGSGKTLAYALPILHDLLKRNPSAKKRWETTALILVPTKELAGQVALLLKPYLGSVLRCESISRKEDSAVTRARLMEKPDIVIATPGRVTHWINQDVLSLKSLRFLVIDEADLVLSYGYEEDIETLAAALPSGVQKLIMSATLRTEIDALTKLLFPPTAQQPTILDLSAEEAEEKPALAQYVASTAEEDKFLLIYAIFKLRLIKGKAIVFVADTDRCYRVKLFLEQFGIRSCILNSELPANTRLHAVQEFNRGVYDIIIAADENEIVGEERQRKRRKVDESEEKSKKKRDKEFGISRGIDFRLVTCVLNFDLPTSVESYTHRVGRTARAGKTGIALSFYVPKELYRKHKPTSIEQCQHDEKVLAEINEAQGPKLEKWQFDMSKLEGLRYRFGDALRAVTRIAVREARTKELRHALINSERLKRHFEEHPDELQHLRHDVETHAVRVQPELKDVPDYLLPAGGKAAVAKDVGYVTMRKDTENRLRKRISANKKRGKQKGKMDPLKTLNARGRKK</sequence>
<feature type="short sequence motif" description="Q motif" evidence="13">
    <location>
        <begin position="21"/>
        <end position="49"/>
    </location>
</feature>
<keyword evidence="10" id="KW-0539">Nucleus</keyword>
<dbReference type="GO" id="GO:0003723">
    <property type="term" value="F:RNA binding"/>
    <property type="evidence" value="ECO:0007669"/>
    <property type="project" value="UniProtKB-KW"/>
</dbReference>
<keyword evidence="9" id="KW-0694">RNA-binding</keyword>
<dbReference type="GO" id="GO:0005829">
    <property type="term" value="C:cytosol"/>
    <property type="evidence" value="ECO:0007669"/>
    <property type="project" value="TreeGrafter"/>
</dbReference>
<keyword evidence="5" id="KW-0547">Nucleotide-binding</keyword>
<keyword evidence="4" id="KW-0690">Ribosome biogenesis</keyword>
<comment type="subcellular location">
    <subcellularLocation>
        <location evidence="2">Nucleus</location>
    </subcellularLocation>
</comment>
<keyword evidence="7" id="KW-0347">Helicase</keyword>
<evidence type="ECO:0000256" key="2">
    <source>
        <dbReference type="ARBA" id="ARBA00004123"/>
    </source>
</evidence>
<evidence type="ECO:0000256" key="1">
    <source>
        <dbReference type="ARBA" id="ARBA00003706"/>
    </source>
</evidence>
<evidence type="ECO:0000313" key="18">
    <source>
        <dbReference type="EMBL" id="KAF2858963.1"/>
    </source>
</evidence>
<dbReference type="InterPro" id="IPR050079">
    <property type="entry name" value="DEAD_box_RNA_helicase"/>
</dbReference>
<dbReference type="SUPFAM" id="SSF52540">
    <property type="entry name" value="P-loop containing nucleoside triphosphate hydrolases"/>
    <property type="match status" value="1"/>
</dbReference>
<evidence type="ECO:0000256" key="14">
    <source>
        <dbReference type="SAM" id="MobiDB-lite"/>
    </source>
</evidence>
<dbReference type="Pfam" id="PF00270">
    <property type="entry name" value="DEAD"/>
    <property type="match status" value="1"/>
</dbReference>
<dbReference type="GO" id="GO:0005634">
    <property type="term" value="C:nucleus"/>
    <property type="evidence" value="ECO:0007669"/>
    <property type="project" value="UniProtKB-SubCell"/>
</dbReference>
<feature type="region of interest" description="Disordered" evidence="14">
    <location>
        <begin position="547"/>
        <end position="579"/>
    </location>
</feature>
<dbReference type="EC" id="3.6.4.13" evidence="3"/>
<feature type="domain" description="Helicase C-terminal" evidence="16">
    <location>
        <begin position="243"/>
        <end position="451"/>
    </location>
</feature>
<evidence type="ECO:0000256" key="9">
    <source>
        <dbReference type="ARBA" id="ARBA00022884"/>
    </source>
</evidence>
<dbReference type="GO" id="GO:0010467">
    <property type="term" value="P:gene expression"/>
    <property type="evidence" value="ECO:0007669"/>
    <property type="project" value="UniProtKB-ARBA"/>
</dbReference>
<dbReference type="AlphaFoldDB" id="A0A6A7BUZ6"/>
<evidence type="ECO:0000256" key="6">
    <source>
        <dbReference type="ARBA" id="ARBA00022801"/>
    </source>
</evidence>
<dbReference type="GO" id="GO:0005524">
    <property type="term" value="F:ATP binding"/>
    <property type="evidence" value="ECO:0007669"/>
    <property type="project" value="UniProtKB-KW"/>
</dbReference>